<dbReference type="Proteomes" id="UP000177958">
    <property type="component" value="Unassembled WGS sequence"/>
</dbReference>
<protein>
    <submittedName>
        <fullName evidence="1">Uncharacterized protein</fullName>
    </submittedName>
</protein>
<evidence type="ECO:0000313" key="1">
    <source>
        <dbReference type="EMBL" id="OGG57636.1"/>
    </source>
</evidence>
<dbReference type="AlphaFoldDB" id="A0A1F6D8A6"/>
<dbReference type="InterPro" id="IPR035069">
    <property type="entry name" value="TTHA1013/TTHA0281-like"/>
</dbReference>
<gene>
    <name evidence="1" type="ORF">A2853_00430</name>
</gene>
<dbReference type="SUPFAM" id="SSF143100">
    <property type="entry name" value="TTHA1013/TTHA0281-like"/>
    <property type="match status" value="1"/>
</dbReference>
<comment type="caution">
    <text evidence="1">The sequence shown here is derived from an EMBL/GenBank/DDBJ whole genome shotgun (WGS) entry which is preliminary data.</text>
</comment>
<proteinExistence type="predicted"/>
<sequence>MKKSISFHIYKGDKYYVAEGVGVPIVTQGKTLDILHKNMAEAVQVFLYRENPRQLGIVKNPAVLFSGELDVAHA</sequence>
<dbReference type="Gene3D" id="3.30.160.250">
    <property type="match status" value="1"/>
</dbReference>
<accession>A0A1F6D8A6</accession>
<reference evidence="1 2" key="1">
    <citation type="journal article" date="2016" name="Nat. Commun.">
        <title>Thousands of microbial genomes shed light on interconnected biogeochemical processes in an aquifer system.</title>
        <authorList>
            <person name="Anantharaman K."/>
            <person name="Brown C.T."/>
            <person name="Hug L.A."/>
            <person name="Sharon I."/>
            <person name="Castelle C.J."/>
            <person name="Probst A.J."/>
            <person name="Thomas B.C."/>
            <person name="Singh A."/>
            <person name="Wilkins M.J."/>
            <person name="Karaoz U."/>
            <person name="Brodie E.L."/>
            <person name="Williams K.H."/>
            <person name="Hubbard S.S."/>
            <person name="Banfield J.F."/>
        </authorList>
    </citation>
    <scope>NUCLEOTIDE SEQUENCE [LARGE SCALE GENOMIC DNA]</scope>
</reference>
<dbReference type="EMBL" id="MFKX01000016">
    <property type="protein sequence ID" value="OGG57636.1"/>
    <property type="molecule type" value="Genomic_DNA"/>
</dbReference>
<evidence type="ECO:0000313" key="2">
    <source>
        <dbReference type="Proteomes" id="UP000177958"/>
    </source>
</evidence>
<name>A0A1F6D8A6_9BACT</name>
<organism evidence="1 2">
    <name type="scientific">Candidatus Kaiserbacteria bacterium RIFCSPHIGHO2_01_FULL_55_17</name>
    <dbReference type="NCBI Taxonomy" id="1798484"/>
    <lineage>
        <taxon>Bacteria</taxon>
        <taxon>Candidatus Kaiseribacteriota</taxon>
    </lineage>
</organism>